<dbReference type="EMBL" id="CM000883">
    <property type="protein sequence ID" value="PNT63120.1"/>
    <property type="molecule type" value="Genomic_DNA"/>
</dbReference>
<protein>
    <submittedName>
        <fullName evidence="2 3">Uncharacterized protein</fullName>
    </submittedName>
</protein>
<dbReference type="AlphaFoldDB" id="A0A2K2CM68"/>
<evidence type="ECO:0000313" key="2">
    <source>
        <dbReference type="EMBL" id="PNT63120.1"/>
    </source>
</evidence>
<keyword evidence="4" id="KW-1185">Reference proteome</keyword>
<gene>
    <name evidence="2" type="ORF">BRADI_4g11636v3</name>
</gene>
<dbReference type="EnsemblPlants" id="PNT63120">
    <property type="protein sequence ID" value="PNT63120"/>
    <property type="gene ID" value="BRADI_4g11636v3"/>
</dbReference>
<dbReference type="InParanoid" id="A0A2K2CM68"/>
<organism evidence="2">
    <name type="scientific">Brachypodium distachyon</name>
    <name type="common">Purple false brome</name>
    <name type="synonym">Trachynia distachya</name>
    <dbReference type="NCBI Taxonomy" id="15368"/>
    <lineage>
        <taxon>Eukaryota</taxon>
        <taxon>Viridiplantae</taxon>
        <taxon>Streptophyta</taxon>
        <taxon>Embryophyta</taxon>
        <taxon>Tracheophyta</taxon>
        <taxon>Spermatophyta</taxon>
        <taxon>Magnoliopsida</taxon>
        <taxon>Liliopsida</taxon>
        <taxon>Poales</taxon>
        <taxon>Poaceae</taxon>
        <taxon>BOP clade</taxon>
        <taxon>Pooideae</taxon>
        <taxon>Stipodae</taxon>
        <taxon>Brachypodieae</taxon>
        <taxon>Brachypodium</taxon>
    </lineage>
</organism>
<sequence length="67" mass="7521">MGPSAKPLPETFLESSAKKSSQRYETAEDDFAGGQPSAKKFHMKIKIAAEKFVCRQLQPSVKKIKYM</sequence>
<reference evidence="3" key="3">
    <citation type="submission" date="2018-08" db="UniProtKB">
        <authorList>
            <consortium name="EnsemblPlants"/>
        </authorList>
    </citation>
    <scope>IDENTIFICATION</scope>
    <source>
        <strain evidence="3">cv. Bd21</strain>
    </source>
</reference>
<name>A0A2K2CM68_BRADI</name>
<evidence type="ECO:0000313" key="3">
    <source>
        <dbReference type="EnsemblPlants" id="PNT63120"/>
    </source>
</evidence>
<feature type="region of interest" description="Disordered" evidence="1">
    <location>
        <begin position="1"/>
        <end position="36"/>
    </location>
</feature>
<proteinExistence type="predicted"/>
<reference evidence="2 3" key="1">
    <citation type="journal article" date="2010" name="Nature">
        <title>Genome sequencing and analysis of the model grass Brachypodium distachyon.</title>
        <authorList>
            <consortium name="International Brachypodium Initiative"/>
        </authorList>
    </citation>
    <scope>NUCLEOTIDE SEQUENCE [LARGE SCALE GENOMIC DNA]</scope>
    <source>
        <strain evidence="2 3">Bd21</strain>
    </source>
</reference>
<reference evidence="2" key="2">
    <citation type="submission" date="2017-06" db="EMBL/GenBank/DDBJ databases">
        <title>WGS assembly of Brachypodium distachyon.</title>
        <authorList>
            <consortium name="The International Brachypodium Initiative"/>
            <person name="Lucas S."/>
            <person name="Harmon-Smith M."/>
            <person name="Lail K."/>
            <person name="Tice H."/>
            <person name="Grimwood J."/>
            <person name="Bruce D."/>
            <person name="Barry K."/>
            <person name="Shu S."/>
            <person name="Lindquist E."/>
            <person name="Wang M."/>
            <person name="Pitluck S."/>
            <person name="Vogel J.P."/>
            <person name="Garvin D.F."/>
            <person name="Mockler T.C."/>
            <person name="Schmutz J."/>
            <person name="Rokhsar D."/>
            <person name="Bevan M.W."/>
        </authorList>
    </citation>
    <scope>NUCLEOTIDE SEQUENCE</scope>
    <source>
        <strain evidence="2">Bd21</strain>
    </source>
</reference>
<accession>A0A2K2CM68</accession>
<dbReference type="Gramene" id="PNT63120">
    <property type="protein sequence ID" value="PNT63120"/>
    <property type="gene ID" value="BRADI_4g11636v3"/>
</dbReference>
<dbReference type="Proteomes" id="UP000008810">
    <property type="component" value="Chromosome 4"/>
</dbReference>
<evidence type="ECO:0000313" key="4">
    <source>
        <dbReference type="Proteomes" id="UP000008810"/>
    </source>
</evidence>
<evidence type="ECO:0000256" key="1">
    <source>
        <dbReference type="SAM" id="MobiDB-lite"/>
    </source>
</evidence>